<dbReference type="Gene3D" id="2.40.70.10">
    <property type="entry name" value="Acid Proteases"/>
    <property type="match status" value="1"/>
</dbReference>
<dbReference type="GO" id="GO:0004190">
    <property type="term" value="F:aspartic-type endopeptidase activity"/>
    <property type="evidence" value="ECO:0007669"/>
    <property type="project" value="InterPro"/>
</dbReference>
<dbReference type="OrthoDB" id="7595324at2"/>
<keyword evidence="2" id="KW-0378">Hydrolase</keyword>
<feature type="transmembrane region" description="Helical" evidence="1">
    <location>
        <begin position="37"/>
        <end position="55"/>
    </location>
</feature>
<keyword evidence="1" id="KW-1133">Transmembrane helix</keyword>
<name>A0A0P1GGZ1_9RHOB</name>
<evidence type="ECO:0000256" key="1">
    <source>
        <dbReference type="SAM" id="Phobius"/>
    </source>
</evidence>
<accession>A0A0P1GGZ1</accession>
<sequence>MSGDNTASLIYLVVLLVAIGSWVFVQNRLSLGKVIQQLAIWAFIFIGVIAVYGLWGDIRHTVQPQQMVLEDQGQVVVPRSADGHYYLTLQINGQPLQAMVDTGASDLVLSMEDAERIGIDTETLRFLGRASTANGEVRTARVTLDDVSLGATVDNNVSAVVNQGDQRKTLLGMSYLRRWSSFEIRDSQMILTR</sequence>
<dbReference type="RefSeq" id="WP_058291156.1">
    <property type="nucleotide sequence ID" value="NZ_CYSD01000041.1"/>
</dbReference>
<dbReference type="PROSITE" id="PS00141">
    <property type="entry name" value="ASP_PROTEASE"/>
    <property type="match status" value="1"/>
</dbReference>
<dbReference type="InterPro" id="IPR034122">
    <property type="entry name" value="Retropepsin-like_bacterial"/>
</dbReference>
<dbReference type="Pfam" id="PF13975">
    <property type="entry name" value="gag-asp_proteas"/>
    <property type="match status" value="1"/>
</dbReference>
<dbReference type="GO" id="GO:0006508">
    <property type="term" value="P:proteolysis"/>
    <property type="evidence" value="ECO:0007669"/>
    <property type="project" value="UniProtKB-KW"/>
</dbReference>
<dbReference type="Proteomes" id="UP000052022">
    <property type="component" value="Unassembled WGS sequence"/>
</dbReference>
<evidence type="ECO:0000313" key="3">
    <source>
        <dbReference type="Proteomes" id="UP000052022"/>
    </source>
</evidence>
<dbReference type="CDD" id="cd05483">
    <property type="entry name" value="retropepsin_like_bacteria"/>
    <property type="match status" value="1"/>
</dbReference>
<keyword evidence="2" id="KW-0645">Protease</keyword>
<keyword evidence="1" id="KW-0472">Membrane</keyword>
<dbReference type="InterPro" id="IPR021109">
    <property type="entry name" value="Peptidase_aspartic_dom_sf"/>
</dbReference>
<dbReference type="InterPro" id="IPR011969">
    <property type="entry name" value="Clan_AA_Asp_peptidase_C"/>
</dbReference>
<evidence type="ECO:0000313" key="2">
    <source>
        <dbReference type="EMBL" id="CUH80925.1"/>
    </source>
</evidence>
<dbReference type="NCBIfam" id="TIGR02281">
    <property type="entry name" value="clan_AA_DTGA"/>
    <property type="match status" value="1"/>
</dbReference>
<organism evidence="2 3">
    <name type="scientific">Tritonibacter multivorans</name>
    <dbReference type="NCBI Taxonomy" id="928856"/>
    <lineage>
        <taxon>Bacteria</taxon>
        <taxon>Pseudomonadati</taxon>
        <taxon>Pseudomonadota</taxon>
        <taxon>Alphaproteobacteria</taxon>
        <taxon>Rhodobacterales</taxon>
        <taxon>Paracoccaceae</taxon>
        <taxon>Tritonibacter</taxon>
    </lineage>
</organism>
<dbReference type="AlphaFoldDB" id="A0A0P1GGZ1"/>
<keyword evidence="1" id="KW-0812">Transmembrane</keyword>
<keyword evidence="3" id="KW-1185">Reference proteome</keyword>
<reference evidence="2 3" key="1">
    <citation type="submission" date="2015-09" db="EMBL/GenBank/DDBJ databases">
        <authorList>
            <consortium name="Swine Surveillance"/>
        </authorList>
    </citation>
    <scope>NUCLEOTIDE SEQUENCE [LARGE SCALE GENOMIC DNA]</scope>
    <source>
        <strain evidence="2 3">CECT 7557</strain>
    </source>
</reference>
<feature type="transmembrane region" description="Helical" evidence="1">
    <location>
        <begin position="6"/>
        <end position="25"/>
    </location>
</feature>
<proteinExistence type="predicted"/>
<dbReference type="InterPro" id="IPR001969">
    <property type="entry name" value="Aspartic_peptidase_AS"/>
</dbReference>
<dbReference type="SUPFAM" id="SSF50630">
    <property type="entry name" value="Acid proteases"/>
    <property type="match status" value="1"/>
</dbReference>
<gene>
    <name evidence="2" type="ORF">TRM7557_03137</name>
</gene>
<dbReference type="EMBL" id="CYSD01000041">
    <property type="protein sequence ID" value="CUH80925.1"/>
    <property type="molecule type" value="Genomic_DNA"/>
</dbReference>
<protein>
    <submittedName>
        <fullName evidence="2">Clan AA aspartic protease</fullName>
    </submittedName>
</protein>
<dbReference type="STRING" id="928856.SAMN04488049_104370"/>